<organism evidence="18 19">
    <name type="scientific">Oncorhynchus tshawytscha</name>
    <name type="common">Chinook salmon</name>
    <name type="synonym">Salmo tshawytscha</name>
    <dbReference type="NCBI Taxonomy" id="74940"/>
    <lineage>
        <taxon>Eukaryota</taxon>
        <taxon>Metazoa</taxon>
        <taxon>Chordata</taxon>
        <taxon>Craniata</taxon>
        <taxon>Vertebrata</taxon>
        <taxon>Euteleostomi</taxon>
        <taxon>Actinopterygii</taxon>
        <taxon>Neopterygii</taxon>
        <taxon>Teleostei</taxon>
        <taxon>Protacanthopterygii</taxon>
        <taxon>Salmoniformes</taxon>
        <taxon>Salmonidae</taxon>
        <taxon>Salmoninae</taxon>
        <taxon>Oncorhynchus</taxon>
    </lineage>
</organism>
<evidence type="ECO:0000256" key="1">
    <source>
        <dbReference type="ARBA" id="ARBA00007532"/>
    </source>
</evidence>
<evidence type="ECO:0000256" key="6">
    <source>
        <dbReference type="ARBA" id="ARBA00023002"/>
    </source>
</evidence>
<evidence type="ECO:0000256" key="3">
    <source>
        <dbReference type="ARBA" id="ARBA00016193"/>
    </source>
</evidence>
<sequence>MQSWNQVYRTLATRSHQLPNRLQGATVSVRTYSDKAQIDADVTVVGSGPGGYVAAIKAAQLGFKTVCVEKNPTLGGTCLNVGCIPSKALLNNSYLYHQANGKDFESRGIEISGITLNLEKMMSQKSGAVKALTGGIAHLFKQNKVDEDTVVSSTGALDLKKVPEHLIVIGAGVIGVELGSVWQRLGSKVTAVEFLGHVGGLGIDMEIAKNFQRILQKQGIKFKLGTKVMGATKRPDGQIDVAVEAAAGGKNETLTCDVLLVCIGRRPFTRNLGLDTVGLELDNRGRIPVNNRFQTKVPSIYAIGDVIAGPMLAHKAEDEGIICVEGMAGGAVHIDYNCVPSVVYTHPEVAWVGKTEEQLKEEGIPYKVGKFPFAANSRAKTNADTDGLVKILGHKETDRILGAHILGSGAGEIINEAALAMEYGASCEDVARVCHAHPTVSEAFREANLAASFGKAINF</sequence>
<evidence type="ECO:0000256" key="13">
    <source>
        <dbReference type="PIRSR" id="PIRSR000350-3"/>
    </source>
</evidence>
<dbReference type="InterPro" id="IPR012999">
    <property type="entry name" value="Pyr_OxRdtase_I_AS"/>
</dbReference>
<dbReference type="SUPFAM" id="SSF55424">
    <property type="entry name" value="FAD/NAD-linked reductases, dimerisation (C-terminal) domain"/>
    <property type="match status" value="1"/>
</dbReference>
<dbReference type="Gene3D" id="3.50.50.60">
    <property type="entry name" value="FAD/NAD(P)-binding domain"/>
    <property type="match status" value="3"/>
</dbReference>
<evidence type="ECO:0000256" key="4">
    <source>
        <dbReference type="ARBA" id="ARBA00022630"/>
    </source>
</evidence>
<evidence type="ECO:0000313" key="19">
    <source>
        <dbReference type="Proteomes" id="UP000694402"/>
    </source>
</evidence>
<evidence type="ECO:0000259" key="16">
    <source>
        <dbReference type="Pfam" id="PF02852"/>
    </source>
</evidence>
<dbReference type="PROSITE" id="PS00076">
    <property type="entry name" value="PYRIDINE_REDOX_1"/>
    <property type="match status" value="1"/>
</dbReference>
<dbReference type="InterPro" id="IPR001100">
    <property type="entry name" value="Pyr_nuc-diS_OxRdtase"/>
</dbReference>
<dbReference type="GO" id="GO:0006103">
    <property type="term" value="P:2-oxoglutarate metabolic process"/>
    <property type="evidence" value="ECO:0007669"/>
    <property type="project" value="TreeGrafter"/>
</dbReference>
<dbReference type="Pfam" id="PF12831">
    <property type="entry name" value="FAD_oxidored"/>
    <property type="match status" value="1"/>
</dbReference>
<evidence type="ECO:0000256" key="14">
    <source>
        <dbReference type="PIRSR" id="PIRSR000350-4"/>
    </source>
</evidence>
<evidence type="ECO:0000313" key="18">
    <source>
        <dbReference type="Ensembl" id="ENSOTSP00005019135.1"/>
    </source>
</evidence>
<feature type="binding site" evidence="13">
    <location>
        <position position="305"/>
    </location>
    <ligand>
        <name>NAD(+)</name>
        <dbReference type="ChEBI" id="CHEBI:57540"/>
    </ligand>
</feature>
<keyword evidence="7 13" id="KW-0520">NAD</keyword>
<dbReference type="Ensembl" id="ENSOTST00005020806.2">
    <property type="protein sequence ID" value="ENSOTSP00005019135.1"/>
    <property type="gene ID" value="ENSOTSG00005008481.2"/>
</dbReference>
<dbReference type="FunFam" id="3.50.50.60:FF:000025">
    <property type="entry name" value="Dihydrolipoyl dehydrogenase"/>
    <property type="match status" value="1"/>
</dbReference>
<dbReference type="GO" id="GO:0005739">
    <property type="term" value="C:mitochondrion"/>
    <property type="evidence" value="ECO:0007669"/>
    <property type="project" value="TreeGrafter"/>
</dbReference>
<comment type="catalytic activity">
    <reaction evidence="11">
        <text>N(6)-[(R)-dihydrolipoyl]-L-lysyl-[protein] + NAD(+) = N(6)-[(R)-lipoyl]-L-lysyl-[protein] + NADH + H(+)</text>
        <dbReference type="Rhea" id="RHEA:15045"/>
        <dbReference type="Rhea" id="RHEA-COMP:10474"/>
        <dbReference type="Rhea" id="RHEA-COMP:10475"/>
        <dbReference type="ChEBI" id="CHEBI:15378"/>
        <dbReference type="ChEBI" id="CHEBI:57540"/>
        <dbReference type="ChEBI" id="CHEBI:57945"/>
        <dbReference type="ChEBI" id="CHEBI:83099"/>
        <dbReference type="ChEBI" id="CHEBI:83100"/>
        <dbReference type="EC" id="1.8.1.4"/>
    </reaction>
</comment>
<feature type="disulfide bond" description="Redox-active" evidence="14">
    <location>
        <begin position="78"/>
        <end position="83"/>
    </location>
</feature>
<dbReference type="PANTHER" id="PTHR22912:SF151">
    <property type="entry name" value="DIHYDROLIPOYL DEHYDROGENASE, MITOCHONDRIAL"/>
    <property type="match status" value="1"/>
</dbReference>
<dbReference type="FunFam" id="3.30.390.30:FF:000001">
    <property type="entry name" value="Dihydrolipoyl dehydrogenase"/>
    <property type="match status" value="1"/>
</dbReference>
<keyword evidence="8" id="KW-1015">Disulfide bond</keyword>
<keyword evidence="13" id="KW-0547">Nucleotide-binding</keyword>
<keyword evidence="4 15" id="KW-0285">Flavoprotein</keyword>
<dbReference type="GO" id="GO:0045254">
    <property type="term" value="C:pyruvate dehydrogenase complex"/>
    <property type="evidence" value="ECO:0007669"/>
    <property type="project" value="UniProtKB-ARBA"/>
</dbReference>
<evidence type="ECO:0000256" key="7">
    <source>
        <dbReference type="ARBA" id="ARBA00023027"/>
    </source>
</evidence>
<comment type="cofactor">
    <cofactor evidence="13">
        <name>FAD</name>
        <dbReference type="ChEBI" id="CHEBI:57692"/>
    </cofactor>
    <text evidence="13">Binds 1 FAD per subunit.</text>
</comment>
<dbReference type="InterPro" id="IPR004099">
    <property type="entry name" value="Pyr_nucl-diS_OxRdtase_dimer"/>
</dbReference>
<keyword evidence="19" id="KW-1185">Reference proteome</keyword>
<dbReference type="InterPro" id="IPR016156">
    <property type="entry name" value="FAD/NAD-linked_Rdtase_dimer_sf"/>
</dbReference>
<keyword evidence="5 13" id="KW-0274">FAD</keyword>
<feature type="binding site" evidence="13">
    <location>
        <begin position="170"/>
        <end position="177"/>
    </location>
    <ligand>
        <name>NAD(+)</name>
        <dbReference type="ChEBI" id="CHEBI:57540"/>
    </ligand>
</feature>
<feature type="active site" description="Proton acceptor" evidence="12">
    <location>
        <position position="437"/>
    </location>
</feature>
<keyword evidence="6 15" id="KW-0560">Oxidoreductase</keyword>
<evidence type="ECO:0000256" key="11">
    <source>
        <dbReference type="ARBA" id="ARBA00049187"/>
    </source>
</evidence>
<name>A0A8C8CYR2_ONCTS</name>
<dbReference type="PANTHER" id="PTHR22912">
    <property type="entry name" value="DISULFIDE OXIDOREDUCTASE"/>
    <property type="match status" value="1"/>
</dbReference>
<protein>
    <recommendedName>
        <fullName evidence="3">Dihydrolipoyl dehydrogenase, mitochondrial</fullName>
        <ecNumber evidence="2">1.8.1.4</ecNumber>
    </recommendedName>
    <alternativeName>
        <fullName evidence="10">Dihydrolipoamide dehydrogenase</fullName>
    </alternativeName>
</protein>
<dbReference type="InterPro" id="IPR036188">
    <property type="entry name" value="FAD/NAD-bd_sf"/>
</dbReference>
<feature type="binding site" evidence="13">
    <location>
        <position position="87"/>
    </location>
    <ligand>
        <name>FAD</name>
        <dbReference type="ChEBI" id="CHEBI:57692"/>
    </ligand>
</feature>
<evidence type="ECO:0000256" key="10">
    <source>
        <dbReference type="ARBA" id="ARBA00031281"/>
    </source>
</evidence>
<evidence type="ECO:0000256" key="12">
    <source>
        <dbReference type="PIRSR" id="PIRSR000350-2"/>
    </source>
</evidence>
<dbReference type="GO" id="GO:0050660">
    <property type="term" value="F:flavin adenine dinucleotide binding"/>
    <property type="evidence" value="ECO:0007669"/>
    <property type="project" value="TreeGrafter"/>
</dbReference>
<comment type="similarity">
    <text evidence="1 15">Belongs to the class-I pyridine nucleotide-disulfide oxidoreductase family.</text>
</comment>
<evidence type="ECO:0000256" key="8">
    <source>
        <dbReference type="ARBA" id="ARBA00023157"/>
    </source>
</evidence>
<dbReference type="Proteomes" id="UP000694402">
    <property type="component" value="Unassembled WGS sequence"/>
</dbReference>
<evidence type="ECO:0000256" key="2">
    <source>
        <dbReference type="ARBA" id="ARBA00012608"/>
    </source>
</evidence>
<reference evidence="18" key="2">
    <citation type="submission" date="2025-09" db="UniProtKB">
        <authorList>
            <consortium name="Ensembl"/>
        </authorList>
    </citation>
    <scope>IDENTIFICATION</scope>
</reference>
<evidence type="ECO:0000256" key="15">
    <source>
        <dbReference type="RuleBase" id="RU003691"/>
    </source>
</evidence>
<evidence type="ECO:0000256" key="9">
    <source>
        <dbReference type="ARBA" id="ARBA00023284"/>
    </source>
</evidence>
<feature type="binding site" evidence="13">
    <location>
        <position position="264"/>
    </location>
    <ligand>
        <name>NAD(+)</name>
        <dbReference type="ChEBI" id="CHEBI:57540"/>
    </ligand>
</feature>
<evidence type="ECO:0000256" key="5">
    <source>
        <dbReference type="ARBA" id="ARBA00022827"/>
    </source>
</evidence>
<keyword evidence="9 15" id="KW-0676">Redox-active center</keyword>
<dbReference type="Pfam" id="PF02852">
    <property type="entry name" value="Pyr_redox_dim"/>
    <property type="match status" value="1"/>
</dbReference>
<dbReference type="GO" id="GO:0045333">
    <property type="term" value="P:cellular respiration"/>
    <property type="evidence" value="ECO:0007669"/>
    <property type="project" value="UniProtKB-ARBA"/>
</dbReference>
<dbReference type="InterPro" id="IPR023753">
    <property type="entry name" value="FAD/NAD-binding_dom"/>
</dbReference>
<dbReference type="PIRSF" id="PIRSF000350">
    <property type="entry name" value="Mercury_reductase_MerA"/>
    <property type="match status" value="1"/>
</dbReference>
<feature type="domain" description="FAD/NAD(P)-binding" evidence="17">
    <location>
        <begin position="142"/>
        <end position="320"/>
    </location>
</feature>
<dbReference type="GO" id="GO:0045252">
    <property type="term" value="C:oxoglutarate dehydrogenase complex"/>
    <property type="evidence" value="ECO:0007669"/>
    <property type="project" value="TreeGrafter"/>
</dbReference>
<feature type="binding site" evidence="13">
    <location>
        <begin position="311"/>
        <end position="314"/>
    </location>
    <ligand>
        <name>FAD</name>
        <dbReference type="ChEBI" id="CHEBI:57692"/>
    </ligand>
</feature>
<proteinExistence type="inferred from homology"/>
<dbReference type="PRINTS" id="PR00368">
    <property type="entry name" value="FADPNR"/>
</dbReference>
<dbReference type="GO" id="GO:0004148">
    <property type="term" value="F:dihydrolipoyl dehydrogenase (NADH) activity"/>
    <property type="evidence" value="ECO:0007669"/>
    <property type="project" value="UniProtKB-EC"/>
</dbReference>
<dbReference type="GeneTree" id="ENSGT00550000074844"/>
<reference evidence="18" key="1">
    <citation type="submission" date="2025-08" db="UniProtKB">
        <authorList>
            <consortium name="Ensembl"/>
        </authorList>
    </citation>
    <scope>IDENTIFICATION</scope>
</reference>
<evidence type="ECO:0000259" key="17">
    <source>
        <dbReference type="Pfam" id="PF07992"/>
    </source>
</evidence>
<feature type="binding site" evidence="13">
    <location>
        <position position="193"/>
    </location>
    <ligand>
        <name>NAD(+)</name>
        <dbReference type="ChEBI" id="CHEBI:57540"/>
    </ligand>
</feature>
<dbReference type="Gene3D" id="3.30.390.30">
    <property type="match status" value="1"/>
</dbReference>
<dbReference type="Pfam" id="PF07992">
    <property type="entry name" value="Pyr_redox_2"/>
    <property type="match status" value="1"/>
</dbReference>
<dbReference type="AlphaFoldDB" id="A0A8C8CYR2"/>
<gene>
    <name evidence="18" type="primary">LOC112221332</name>
</gene>
<accession>A0A8C8CYR2</accession>
<dbReference type="EC" id="1.8.1.4" evidence="2"/>
<dbReference type="PRINTS" id="PR00411">
    <property type="entry name" value="PNDRDTASEI"/>
</dbReference>
<dbReference type="InterPro" id="IPR050151">
    <property type="entry name" value="Class-I_Pyr_Nuc-Dis_Oxidored"/>
</dbReference>
<feature type="domain" description="Pyridine nucleotide-disulphide oxidoreductase dimerisation" evidence="16">
    <location>
        <begin position="339"/>
        <end position="447"/>
    </location>
</feature>
<dbReference type="SUPFAM" id="SSF51905">
    <property type="entry name" value="FAD/NAD(P)-binding domain"/>
    <property type="match status" value="1"/>
</dbReference>